<dbReference type="HOGENOM" id="CLU_3388538_0_0_4"/>
<evidence type="ECO:0000313" key="2">
    <source>
        <dbReference type="Proteomes" id="UP000007437"/>
    </source>
</evidence>
<proteinExistence type="predicted"/>
<name>E5AP77_MYCRK</name>
<dbReference type="KEGG" id="brh:RBRH_01068"/>
<protein>
    <submittedName>
        <fullName evidence="1">Uncharacterized protein</fullName>
    </submittedName>
</protein>
<sequence>MTNMDSSATMPLAEWLGYNTATLAALREQRVI</sequence>
<dbReference type="STRING" id="882378.RBRH_01068"/>
<accession>E5AP77</accession>
<evidence type="ECO:0000313" key="1">
    <source>
        <dbReference type="EMBL" id="CBW74409.1"/>
    </source>
</evidence>
<dbReference type="EMBL" id="FR687359">
    <property type="protein sequence ID" value="CBW74409.1"/>
    <property type="molecule type" value="Genomic_DNA"/>
</dbReference>
<dbReference type="Proteomes" id="UP000007437">
    <property type="component" value="Chromosome"/>
</dbReference>
<reference evidence="1 2" key="1">
    <citation type="journal article" date="2011" name="J. Bacteriol.">
        <title>Complete genome sequence of Burkholderia rhizoxinica, an endosymbiont of Rhizopus microsporus.</title>
        <authorList>
            <person name="Lackner G."/>
            <person name="Moebius N."/>
            <person name="Partida-Martinez L."/>
            <person name="Hertweck C."/>
        </authorList>
    </citation>
    <scope>NUCLEOTIDE SEQUENCE [LARGE SCALE GENOMIC DNA]</scope>
    <source>
        <strain evidence="2">DSM 19002 / CIP 109453 / HKI 454</strain>
    </source>
</reference>
<gene>
    <name evidence="1" type="ordered locus">RBRH_01068</name>
</gene>
<dbReference type="AlphaFoldDB" id="E5AP77"/>
<organism evidence="1 2">
    <name type="scientific">Mycetohabitans rhizoxinica (strain DSM 19002 / CIP 109453 / HKI 454)</name>
    <name type="common">Paraburkholderia rhizoxinica</name>
    <dbReference type="NCBI Taxonomy" id="882378"/>
    <lineage>
        <taxon>Bacteria</taxon>
        <taxon>Pseudomonadati</taxon>
        <taxon>Pseudomonadota</taxon>
        <taxon>Betaproteobacteria</taxon>
        <taxon>Burkholderiales</taxon>
        <taxon>Burkholderiaceae</taxon>
        <taxon>Mycetohabitans</taxon>
    </lineage>
</organism>